<proteinExistence type="predicted"/>
<sequence length="146" mass="16523">MTKNILVLSLILFSTLVTTAQSVVYYPFNSVLGVSSNPNKRLWLDLKFQTNSYFSSLSSDISPEINLNNNPKAKFYTGGGVKLNYLNLAQQNSAFEGYFLNFGFRSAPFEKYKKIQLAFEVSPYASKKFDIGIFRTNFGIGYNFSK</sequence>
<reference evidence="2" key="1">
    <citation type="journal article" date="2019" name="Int. J. Syst. Evol. Microbiol.">
        <title>The Global Catalogue of Microorganisms (GCM) 10K type strain sequencing project: providing services to taxonomists for standard genome sequencing and annotation.</title>
        <authorList>
            <consortium name="The Broad Institute Genomics Platform"/>
            <consortium name="The Broad Institute Genome Sequencing Center for Infectious Disease"/>
            <person name="Wu L."/>
            <person name="Ma J."/>
        </authorList>
    </citation>
    <scope>NUCLEOTIDE SEQUENCE [LARGE SCALE GENOMIC DNA]</scope>
    <source>
        <strain evidence="2">CECT 7956</strain>
    </source>
</reference>
<dbReference type="RefSeq" id="WP_379838428.1">
    <property type="nucleotide sequence ID" value="NZ_JBHRYQ010000001.1"/>
</dbReference>
<dbReference type="Proteomes" id="UP001595616">
    <property type="component" value="Unassembled WGS sequence"/>
</dbReference>
<evidence type="ECO:0000313" key="2">
    <source>
        <dbReference type="Proteomes" id="UP001595616"/>
    </source>
</evidence>
<protein>
    <recommendedName>
        <fullName evidence="3">Outer membrane protein beta-barrel domain-containing protein</fullName>
    </recommendedName>
</protein>
<keyword evidence="2" id="KW-1185">Reference proteome</keyword>
<dbReference type="EMBL" id="JBHRYQ010000001">
    <property type="protein sequence ID" value="MFC3811591.1"/>
    <property type="molecule type" value="Genomic_DNA"/>
</dbReference>
<accession>A0ABV7YXF0</accession>
<gene>
    <name evidence="1" type="ORF">ACFOOI_13095</name>
</gene>
<comment type="caution">
    <text evidence="1">The sequence shown here is derived from an EMBL/GenBank/DDBJ whole genome shotgun (WGS) entry which is preliminary data.</text>
</comment>
<evidence type="ECO:0000313" key="1">
    <source>
        <dbReference type="EMBL" id="MFC3811591.1"/>
    </source>
</evidence>
<organism evidence="1 2">
    <name type="scientific">Lacihabitans lacunae</name>
    <dbReference type="NCBI Taxonomy" id="1028214"/>
    <lineage>
        <taxon>Bacteria</taxon>
        <taxon>Pseudomonadati</taxon>
        <taxon>Bacteroidota</taxon>
        <taxon>Cytophagia</taxon>
        <taxon>Cytophagales</taxon>
        <taxon>Leadbetterellaceae</taxon>
        <taxon>Lacihabitans</taxon>
    </lineage>
</organism>
<name>A0ABV7YXF0_9BACT</name>
<evidence type="ECO:0008006" key="3">
    <source>
        <dbReference type="Google" id="ProtNLM"/>
    </source>
</evidence>